<dbReference type="Pfam" id="PF08241">
    <property type="entry name" value="Methyltransf_11"/>
    <property type="match status" value="1"/>
</dbReference>
<dbReference type="InterPro" id="IPR029063">
    <property type="entry name" value="SAM-dependent_MTases_sf"/>
</dbReference>
<dbReference type="Gene3D" id="3.40.50.150">
    <property type="entry name" value="Vaccinia Virus protein VP39"/>
    <property type="match status" value="1"/>
</dbReference>
<protein>
    <recommendedName>
        <fullName evidence="1">Methyltransferase type 11 domain-containing protein</fullName>
    </recommendedName>
</protein>
<sequence>MRTPAWWEEGGGYYTPAYFNQNQSKCFDPVFVQWQNEALTGILRPVRKSAILDVGCGLGQVSAEFARRGHNMTGFDLNGPFLIRAKKDAERERLSIRFVKGDMRTLPFPDESFDHVLCVGPAFGIFPSLEDDRKTLQEMARVVRPGGRVLIEQWAKERSDDRNAPLEWTEPNQDGTKIAFRAWGKRGRAYVSINDPRAAVPVTIDYKIYTVQEISECFSLLGLSSIRATYWTWWMNAETTEEGTGDMEARRLIVTAEKPRR</sequence>
<reference evidence="2 3" key="1">
    <citation type="journal article" date="2016" name="Nat. Commun.">
        <title>Thousands of microbial genomes shed light on interconnected biogeochemical processes in an aquifer system.</title>
        <authorList>
            <person name="Anantharaman K."/>
            <person name="Brown C.T."/>
            <person name="Hug L.A."/>
            <person name="Sharon I."/>
            <person name="Castelle C.J."/>
            <person name="Probst A.J."/>
            <person name="Thomas B.C."/>
            <person name="Singh A."/>
            <person name="Wilkins M.J."/>
            <person name="Karaoz U."/>
            <person name="Brodie E.L."/>
            <person name="Williams K.H."/>
            <person name="Hubbard S.S."/>
            <person name="Banfield J.F."/>
        </authorList>
    </citation>
    <scope>NUCLEOTIDE SEQUENCE [LARGE SCALE GENOMIC DNA]</scope>
</reference>
<dbReference type="SUPFAM" id="SSF53335">
    <property type="entry name" value="S-adenosyl-L-methionine-dependent methyltransferases"/>
    <property type="match status" value="1"/>
</dbReference>
<evidence type="ECO:0000259" key="1">
    <source>
        <dbReference type="Pfam" id="PF08241"/>
    </source>
</evidence>
<dbReference type="PANTHER" id="PTHR43591">
    <property type="entry name" value="METHYLTRANSFERASE"/>
    <property type="match status" value="1"/>
</dbReference>
<proteinExistence type="predicted"/>
<feature type="domain" description="Methyltransferase type 11" evidence="1">
    <location>
        <begin position="52"/>
        <end position="151"/>
    </location>
</feature>
<dbReference type="InterPro" id="IPR013216">
    <property type="entry name" value="Methyltransf_11"/>
</dbReference>
<dbReference type="Proteomes" id="UP000178099">
    <property type="component" value="Unassembled WGS sequence"/>
</dbReference>
<dbReference type="CDD" id="cd02440">
    <property type="entry name" value="AdoMet_MTases"/>
    <property type="match status" value="1"/>
</dbReference>
<evidence type="ECO:0000313" key="3">
    <source>
        <dbReference type="Proteomes" id="UP000178099"/>
    </source>
</evidence>
<organism evidence="2 3">
    <name type="scientific">Candidatus Lloydbacteria bacterium RIFCSPHIGHO2_02_FULL_51_22</name>
    <dbReference type="NCBI Taxonomy" id="1798663"/>
    <lineage>
        <taxon>Bacteria</taxon>
        <taxon>Candidatus Lloydiibacteriota</taxon>
    </lineage>
</organism>
<accession>A0A1G2DFD2</accession>
<evidence type="ECO:0000313" key="2">
    <source>
        <dbReference type="EMBL" id="OGZ11580.1"/>
    </source>
</evidence>
<dbReference type="GO" id="GO:0008757">
    <property type="term" value="F:S-adenosylmethionine-dependent methyltransferase activity"/>
    <property type="evidence" value="ECO:0007669"/>
    <property type="project" value="InterPro"/>
</dbReference>
<dbReference type="EMBL" id="MHLN01000018">
    <property type="protein sequence ID" value="OGZ11580.1"/>
    <property type="molecule type" value="Genomic_DNA"/>
</dbReference>
<name>A0A1G2DFD2_9BACT</name>
<dbReference type="AlphaFoldDB" id="A0A1G2DFD2"/>
<gene>
    <name evidence="2" type="ORF">A3D67_00240</name>
</gene>
<comment type="caution">
    <text evidence="2">The sequence shown here is derived from an EMBL/GenBank/DDBJ whole genome shotgun (WGS) entry which is preliminary data.</text>
</comment>